<reference evidence="3 4" key="1">
    <citation type="submission" date="2018-11" db="EMBL/GenBank/DDBJ databases">
        <title>Erythrobacter spongiae sp. nov., isolated from a marine sponge.</title>
        <authorList>
            <person name="Zhuang L."/>
            <person name="Luo L."/>
        </authorList>
    </citation>
    <scope>NUCLEOTIDE SEQUENCE [LARGE SCALE GENOMIC DNA]</scope>
    <source>
        <strain evidence="3 4">HN-E23</strain>
    </source>
</reference>
<evidence type="ECO:0000256" key="1">
    <source>
        <dbReference type="SAM" id="MobiDB-lite"/>
    </source>
</evidence>
<dbReference type="InterPro" id="IPR053521">
    <property type="entry name" value="McjB-like"/>
</dbReference>
<sequence length="220" mass="24442">MRKRFAPTVPRSFGNSTRKANRQHRCAMPGTSGCCAIRQSSERAIPPFGVSSAAPLRCGSYGEADTPASSMRPFRTLRKVAFRAEIVGALAWARFLIRFVAMRRWSRLLGPIDGQALAVSAPPVSPAQAKQARDIGRIVRRTAARMPFRAVCLPQAMSARWLLRRRGIPSRIVIGSRRGDSREGLLFHAWLMVGEQVVTGQDERDAFIDFTRRGIPLDAR</sequence>
<keyword evidence="4" id="KW-1185">Reference proteome</keyword>
<organism evidence="3 4">
    <name type="scientific">Aurantiacibacter spongiae</name>
    <dbReference type="NCBI Taxonomy" id="2488860"/>
    <lineage>
        <taxon>Bacteria</taxon>
        <taxon>Pseudomonadati</taxon>
        <taxon>Pseudomonadota</taxon>
        <taxon>Alphaproteobacteria</taxon>
        <taxon>Sphingomonadales</taxon>
        <taxon>Erythrobacteraceae</taxon>
        <taxon>Aurantiacibacter</taxon>
    </lineage>
</organism>
<proteinExistence type="predicted"/>
<gene>
    <name evidence="3" type="ORF">EG799_04255</name>
</gene>
<accession>A0A3N5D8H7</accession>
<dbReference type="Pfam" id="PF13471">
    <property type="entry name" value="Transglut_core3"/>
    <property type="match status" value="1"/>
</dbReference>
<feature type="domain" description="Microcin J25-processing protein McjB C-terminal" evidence="2">
    <location>
        <begin position="98"/>
        <end position="207"/>
    </location>
</feature>
<comment type="caution">
    <text evidence="3">The sequence shown here is derived from an EMBL/GenBank/DDBJ whole genome shotgun (WGS) entry which is preliminary data.</text>
</comment>
<dbReference type="AlphaFoldDB" id="A0A3N5D8H7"/>
<evidence type="ECO:0000259" key="2">
    <source>
        <dbReference type="Pfam" id="PF13471"/>
    </source>
</evidence>
<dbReference type="Proteomes" id="UP000275232">
    <property type="component" value="Unassembled WGS sequence"/>
</dbReference>
<dbReference type="EMBL" id="RPFZ01000001">
    <property type="protein sequence ID" value="RPF70918.1"/>
    <property type="molecule type" value="Genomic_DNA"/>
</dbReference>
<evidence type="ECO:0000313" key="3">
    <source>
        <dbReference type="EMBL" id="RPF70918.1"/>
    </source>
</evidence>
<protein>
    <submittedName>
        <fullName evidence="3">Lasso peptide biosynthesis B2 protein</fullName>
    </submittedName>
</protein>
<feature type="region of interest" description="Disordered" evidence="1">
    <location>
        <begin position="1"/>
        <end position="22"/>
    </location>
</feature>
<dbReference type="InterPro" id="IPR032708">
    <property type="entry name" value="McjB_C"/>
</dbReference>
<name>A0A3N5D8H7_9SPHN</name>
<evidence type="ECO:0000313" key="4">
    <source>
        <dbReference type="Proteomes" id="UP000275232"/>
    </source>
</evidence>
<dbReference type="NCBIfam" id="NF033537">
    <property type="entry name" value="lasso_biosyn_B2"/>
    <property type="match status" value="1"/>
</dbReference>